<dbReference type="InterPro" id="IPR000858">
    <property type="entry name" value="S_locus_glycoprot_dom"/>
</dbReference>
<dbReference type="PANTHER" id="PTHR32444">
    <property type="entry name" value="BULB-TYPE LECTIN DOMAIN-CONTAINING PROTEIN"/>
    <property type="match status" value="1"/>
</dbReference>
<evidence type="ECO:0000256" key="2">
    <source>
        <dbReference type="ARBA" id="ARBA00022729"/>
    </source>
</evidence>
<protein>
    <recommendedName>
        <fullName evidence="1">non-specific serine/threonine protein kinase</fullName>
        <ecNumber evidence="1">2.7.11.1</ecNumber>
    </recommendedName>
</protein>
<dbReference type="InterPro" id="IPR011009">
    <property type="entry name" value="Kinase-like_dom_sf"/>
</dbReference>
<keyword evidence="11" id="KW-1185">Reference proteome</keyword>
<dbReference type="GO" id="GO:0004674">
    <property type="term" value="F:protein serine/threonine kinase activity"/>
    <property type="evidence" value="ECO:0007669"/>
    <property type="project" value="UniProtKB-EC"/>
</dbReference>
<gene>
    <name evidence="10" type="ORF">CFP56_021847</name>
</gene>
<dbReference type="Pfam" id="PF08276">
    <property type="entry name" value="PAN_2"/>
    <property type="match status" value="1"/>
</dbReference>
<dbReference type="Proteomes" id="UP000237347">
    <property type="component" value="Unassembled WGS sequence"/>
</dbReference>
<comment type="catalytic activity">
    <reaction evidence="4">
        <text>L-threonyl-[protein] + ATP = O-phospho-L-threonyl-[protein] + ADP + H(+)</text>
        <dbReference type="Rhea" id="RHEA:46608"/>
        <dbReference type="Rhea" id="RHEA-COMP:11060"/>
        <dbReference type="Rhea" id="RHEA-COMP:11605"/>
        <dbReference type="ChEBI" id="CHEBI:15378"/>
        <dbReference type="ChEBI" id="CHEBI:30013"/>
        <dbReference type="ChEBI" id="CHEBI:30616"/>
        <dbReference type="ChEBI" id="CHEBI:61977"/>
        <dbReference type="ChEBI" id="CHEBI:456216"/>
        <dbReference type="EC" id="2.7.11.1"/>
    </reaction>
</comment>
<comment type="catalytic activity">
    <reaction evidence="5">
        <text>L-seryl-[protein] + ATP = O-phospho-L-seryl-[protein] + ADP + H(+)</text>
        <dbReference type="Rhea" id="RHEA:17989"/>
        <dbReference type="Rhea" id="RHEA-COMP:9863"/>
        <dbReference type="Rhea" id="RHEA-COMP:11604"/>
        <dbReference type="ChEBI" id="CHEBI:15378"/>
        <dbReference type="ChEBI" id="CHEBI:29999"/>
        <dbReference type="ChEBI" id="CHEBI:30616"/>
        <dbReference type="ChEBI" id="CHEBI:83421"/>
        <dbReference type="ChEBI" id="CHEBI:456216"/>
        <dbReference type="EC" id="2.7.11.1"/>
    </reaction>
</comment>
<dbReference type="EC" id="2.7.11.1" evidence="1"/>
<keyword evidence="7" id="KW-0472">Membrane</keyword>
<sequence length="262" mass="29551">MQINWDDEKEDWEVVGFAPANECDVYGTCGAFGNCYALSSPICSCLKGFEPKIVEEWNRGNWMSGCVRRIPLQCERVNNISEGGGKADGFLKLEMVKVPDFAEWSYGSKDDCRKQCLENCSCVAYAYDTGIGCMSWSGNLIDLQKFSTGGIDLQKFSTGAMDIYIRLSYLEFENERNLKVIFTITVIIGAMAIPSTAYFFWRWMTKKRARKNKSRESLPSKNLNKVKLHELPTFSLVELATATNNFHVANMLGRGGYGTVYK</sequence>
<dbReference type="SUPFAM" id="SSF56112">
    <property type="entry name" value="Protein kinase-like (PK-like)"/>
    <property type="match status" value="1"/>
</dbReference>
<keyword evidence="3" id="KW-1015">Disulfide bond</keyword>
<feature type="domain" description="Apple" evidence="9">
    <location>
        <begin position="74"/>
        <end position="158"/>
    </location>
</feature>
<evidence type="ECO:0000256" key="1">
    <source>
        <dbReference type="ARBA" id="ARBA00012513"/>
    </source>
</evidence>
<evidence type="ECO:0000256" key="6">
    <source>
        <dbReference type="PROSITE-ProRule" id="PRU00076"/>
    </source>
</evidence>
<feature type="domain" description="EGF-like" evidence="8">
    <location>
        <begin position="19"/>
        <end position="55"/>
    </location>
</feature>
<dbReference type="AlphaFoldDB" id="A0AAW0KE94"/>
<reference evidence="10 11" key="1">
    <citation type="journal article" date="2018" name="Sci. Data">
        <title>The draft genome sequence of cork oak.</title>
        <authorList>
            <person name="Ramos A.M."/>
            <person name="Usie A."/>
            <person name="Barbosa P."/>
            <person name="Barros P.M."/>
            <person name="Capote T."/>
            <person name="Chaves I."/>
            <person name="Simoes F."/>
            <person name="Abreu I."/>
            <person name="Carrasquinho I."/>
            <person name="Faro C."/>
            <person name="Guimaraes J.B."/>
            <person name="Mendonca D."/>
            <person name="Nobrega F."/>
            <person name="Rodrigues L."/>
            <person name="Saibo N.J.M."/>
            <person name="Varela M.C."/>
            <person name="Egas C."/>
            <person name="Matos J."/>
            <person name="Miguel C.M."/>
            <person name="Oliveira M.M."/>
            <person name="Ricardo C.P."/>
            <person name="Goncalves S."/>
        </authorList>
    </citation>
    <scope>NUCLEOTIDE SEQUENCE [LARGE SCALE GENOMIC DNA]</scope>
    <source>
        <strain evidence="11">cv. HL8</strain>
    </source>
</reference>
<name>A0AAW0KE94_QUESU</name>
<keyword evidence="7" id="KW-1133">Transmembrane helix</keyword>
<dbReference type="CDD" id="cd01098">
    <property type="entry name" value="PAN_AP_plant"/>
    <property type="match status" value="1"/>
</dbReference>
<dbReference type="Pfam" id="PF00954">
    <property type="entry name" value="S_locus_glycop"/>
    <property type="match status" value="1"/>
</dbReference>
<organism evidence="10 11">
    <name type="scientific">Quercus suber</name>
    <name type="common">Cork oak</name>
    <dbReference type="NCBI Taxonomy" id="58331"/>
    <lineage>
        <taxon>Eukaryota</taxon>
        <taxon>Viridiplantae</taxon>
        <taxon>Streptophyta</taxon>
        <taxon>Embryophyta</taxon>
        <taxon>Tracheophyta</taxon>
        <taxon>Spermatophyta</taxon>
        <taxon>Magnoliopsida</taxon>
        <taxon>eudicotyledons</taxon>
        <taxon>Gunneridae</taxon>
        <taxon>Pentapetalae</taxon>
        <taxon>rosids</taxon>
        <taxon>fabids</taxon>
        <taxon>Fagales</taxon>
        <taxon>Fagaceae</taxon>
        <taxon>Quercus</taxon>
    </lineage>
</organism>
<dbReference type="PROSITE" id="PS50948">
    <property type="entry name" value="PAN"/>
    <property type="match status" value="1"/>
</dbReference>
<evidence type="ECO:0000256" key="7">
    <source>
        <dbReference type="SAM" id="Phobius"/>
    </source>
</evidence>
<evidence type="ECO:0000259" key="8">
    <source>
        <dbReference type="PROSITE" id="PS50026"/>
    </source>
</evidence>
<comment type="caution">
    <text evidence="6">Lacks conserved residue(s) required for the propagation of feature annotation.</text>
</comment>
<evidence type="ECO:0000259" key="9">
    <source>
        <dbReference type="PROSITE" id="PS50948"/>
    </source>
</evidence>
<dbReference type="EMBL" id="PKMF04000340">
    <property type="protein sequence ID" value="KAK7836963.1"/>
    <property type="molecule type" value="Genomic_DNA"/>
</dbReference>
<comment type="caution">
    <text evidence="10">The sequence shown here is derived from an EMBL/GenBank/DDBJ whole genome shotgun (WGS) entry which is preliminary data.</text>
</comment>
<proteinExistence type="predicted"/>
<feature type="non-terminal residue" evidence="10">
    <location>
        <position position="262"/>
    </location>
</feature>
<dbReference type="InterPro" id="IPR003609">
    <property type="entry name" value="Pan_app"/>
</dbReference>
<evidence type="ECO:0000256" key="5">
    <source>
        <dbReference type="ARBA" id="ARBA00048679"/>
    </source>
</evidence>
<evidence type="ECO:0000313" key="10">
    <source>
        <dbReference type="EMBL" id="KAK7836963.1"/>
    </source>
</evidence>
<keyword evidence="7" id="KW-0812">Transmembrane</keyword>
<dbReference type="PANTHER" id="PTHR32444:SF198">
    <property type="entry name" value="BULB-TYPE LECTIN DOMAIN-CONTAINING PROTEIN"/>
    <property type="match status" value="1"/>
</dbReference>
<dbReference type="InterPro" id="IPR000742">
    <property type="entry name" value="EGF"/>
</dbReference>
<dbReference type="Gene3D" id="3.30.200.20">
    <property type="entry name" value="Phosphorylase Kinase, domain 1"/>
    <property type="match status" value="1"/>
</dbReference>
<accession>A0AAW0KE94</accession>
<dbReference type="GO" id="GO:0048544">
    <property type="term" value="P:recognition of pollen"/>
    <property type="evidence" value="ECO:0007669"/>
    <property type="project" value="InterPro"/>
</dbReference>
<keyword evidence="6" id="KW-0245">EGF-like domain</keyword>
<evidence type="ECO:0000313" key="11">
    <source>
        <dbReference type="Proteomes" id="UP000237347"/>
    </source>
</evidence>
<dbReference type="PROSITE" id="PS50026">
    <property type="entry name" value="EGF_3"/>
    <property type="match status" value="1"/>
</dbReference>
<dbReference type="SMART" id="SM00473">
    <property type="entry name" value="PAN_AP"/>
    <property type="match status" value="1"/>
</dbReference>
<keyword evidence="2" id="KW-0732">Signal</keyword>
<feature type="transmembrane region" description="Helical" evidence="7">
    <location>
        <begin position="180"/>
        <end position="201"/>
    </location>
</feature>
<evidence type="ECO:0000256" key="3">
    <source>
        <dbReference type="ARBA" id="ARBA00023157"/>
    </source>
</evidence>
<evidence type="ECO:0000256" key="4">
    <source>
        <dbReference type="ARBA" id="ARBA00047899"/>
    </source>
</evidence>